<proteinExistence type="predicted"/>
<organism evidence="2 3">
    <name type="scientific">Bacillus changyiensis</name>
    <dbReference type="NCBI Taxonomy" id="3004103"/>
    <lineage>
        <taxon>Bacteria</taxon>
        <taxon>Bacillati</taxon>
        <taxon>Bacillota</taxon>
        <taxon>Bacilli</taxon>
        <taxon>Bacillales</taxon>
        <taxon>Bacillaceae</taxon>
        <taxon>Bacillus</taxon>
    </lineage>
</organism>
<reference evidence="2 3" key="1">
    <citation type="submission" date="2023-01" db="EMBL/GenBank/DDBJ databases">
        <title>Bacillus changyiensis sp. nov., isolated from a coastal deposit.</title>
        <authorList>
            <person name="Xiao G."/>
            <person name="Lai Q."/>
            <person name="Hu Z."/>
            <person name="Shao Z."/>
        </authorList>
    </citation>
    <scope>NUCLEOTIDE SEQUENCE [LARGE SCALE GENOMIC DNA]</scope>
    <source>
        <strain evidence="2 3">CLL-7-23</strain>
    </source>
</reference>
<gene>
    <name evidence="2" type="ORF">PJ311_10675</name>
</gene>
<dbReference type="Proteomes" id="UP001211894">
    <property type="component" value="Unassembled WGS sequence"/>
</dbReference>
<accession>A0ABT4X4Q4</accession>
<keyword evidence="3" id="KW-1185">Reference proteome</keyword>
<dbReference type="InterPro" id="IPR029058">
    <property type="entry name" value="AB_hydrolase_fold"/>
</dbReference>
<dbReference type="Gene3D" id="3.40.50.1820">
    <property type="entry name" value="alpha/beta hydrolase"/>
    <property type="match status" value="1"/>
</dbReference>
<dbReference type="PANTHER" id="PTHR32015">
    <property type="entry name" value="FASTING INDUCED LIPASE"/>
    <property type="match status" value="1"/>
</dbReference>
<evidence type="ECO:0000313" key="3">
    <source>
        <dbReference type="Proteomes" id="UP001211894"/>
    </source>
</evidence>
<dbReference type="Pfam" id="PF01674">
    <property type="entry name" value="Lipase_2"/>
    <property type="match status" value="1"/>
</dbReference>
<evidence type="ECO:0000313" key="2">
    <source>
        <dbReference type="EMBL" id="MDA7027072.1"/>
    </source>
</evidence>
<dbReference type="InterPro" id="IPR002918">
    <property type="entry name" value="Lipase_EstA/Esterase_EstB"/>
</dbReference>
<dbReference type="SUPFAM" id="SSF53474">
    <property type="entry name" value="alpha/beta-Hydrolases"/>
    <property type="match status" value="1"/>
</dbReference>
<evidence type="ECO:0000256" key="1">
    <source>
        <dbReference type="SAM" id="SignalP"/>
    </source>
</evidence>
<keyword evidence="2" id="KW-0378">Hydrolase</keyword>
<keyword evidence="1" id="KW-0732">Signal</keyword>
<comment type="caution">
    <text evidence="2">The sequence shown here is derived from an EMBL/GenBank/DDBJ whole genome shotgun (WGS) entry which is preliminary data.</text>
</comment>
<sequence length="206" mass="22143">MNRHKYLAILLICLMSIVSVFSFQPTKAKAAEHNPVVMVHGIGGASYNFASIKAYLQSQGWSSNQLYAIDFLDKTGNSFTNGPALSLYIKNVLRKTGAKKVDIVAHSAGGANTLYYIKYLDGSDKVGNVVTLGGANRLVTSTAPHSNHKILYTSIYSTGDLIVSNFLSHLNGAKNIKLWGIGHIGLLYNNQVNSFIKGGLTSGGGY</sequence>
<dbReference type="RefSeq" id="WP_271340926.1">
    <property type="nucleotide sequence ID" value="NZ_JAQKAB010000006.1"/>
</dbReference>
<feature type="signal peptide" evidence="1">
    <location>
        <begin position="1"/>
        <end position="30"/>
    </location>
</feature>
<dbReference type="GO" id="GO:0016787">
    <property type="term" value="F:hydrolase activity"/>
    <property type="evidence" value="ECO:0007669"/>
    <property type="project" value="UniProtKB-KW"/>
</dbReference>
<dbReference type="EMBL" id="JAQKAB010000006">
    <property type="protein sequence ID" value="MDA7027072.1"/>
    <property type="molecule type" value="Genomic_DNA"/>
</dbReference>
<feature type="chain" id="PRO_5047333889" evidence="1">
    <location>
        <begin position="31"/>
        <end position="206"/>
    </location>
</feature>
<protein>
    <submittedName>
        <fullName evidence="2">Alpha/beta fold hydrolase</fullName>
    </submittedName>
</protein>
<name>A0ABT4X4Q4_9BACI</name>
<dbReference type="PANTHER" id="PTHR32015:SF1">
    <property type="entry name" value="LIPASE"/>
    <property type="match status" value="1"/>
</dbReference>